<dbReference type="Proteomes" id="UP000000683">
    <property type="component" value="Chromosome"/>
</dbReference>
<dbReference type="AlphaFoldDB" id="F5ZE84"/>
<reference evidence="2 3" key="1">
    <citation type="journal article" date="2011" name="J. Bacteriol.">
        <title>Complete genome sequence of the polycyclic aromatic hydrocarbon-degrading bacterium Alteromonas sp. strain SN2.</title>
        <authorList>
            <person name="Jin H.M."/>
            <person name="Jeong H."/>
            <person name="Moon E.J."/>
            <person name="Math R.K."/>
            <person name="Lee K."/>
            <person name="Kim H.J."/>
            <person name="Jeon C.O."/>
            <person name="Oh T.K."/>
            <person name="Kim J.F."/>
        </authorList>
    </citation>
    <scope>NUCLEOTIDE SEQUENCE [LARGE SCALE GENOMIC DNA]</scope>
    <source>
        <strain evidence="3">JCM 17741 / KACC 18427 / KCTC 11700BP / SN2</strain>
    </source>
</reference>
<accession>F5ZE84</accession>
<dbReference type="GO" id="GO:0005506">
    <property type="term" value="F:iron ion binding"/>
    <property type="evidence" value="ECO:0007669"/>
    <property type="project" value="UniProtKB-ARBA"/>
</dbReference>
<evidence type="ECO:0000256" key="1">
    <source>
        <dbReference type="ARBA" id="ARBA00001954"/>
    </source>
</evidence>
<dbReference type="PANTHER" id="PTHR20883">
    <property type="entry name" value="PHYTANOYL-COA DIOXYGENASE DOMAIN CONTAINING 1"/>
    <property type="match status" value="1"/>
</dbReference>
<dbReference type="Gene3D" id="2.60.120.620">
    <property type="entry name" value="q2cbj1_9rhob like domain"/>
    <property type="match status" value="1"/>
</dbReference>
<gene>
    <name evidence="2" type="ordered locus">ambt_13390</name>
</gene>
<comment type="cofactor">
    <cofactor evidence="1">
        <name>Fe(2+)</name>
        <dbReference type="ChEBI" id="CHEBI:29033"/>
    </cofactor>
</comment>
<dbReference type="GO" id="GO:0016706">
    <property type="term" value="F:2-oxoglutarate-dependent dioxygenase activity"/>
    <property type="evidence" value="ECO:0007669"/>
    <property type="project" value="UniProtKB-ARBA"/>
</dbReference>
<proteinExistence type="predicted"/>
<dbReference type="InterPro" id="IPR008775">
    <property type="entry name" value="Phytyl_CoA_dOase-like"/>
</dbReference>
<dbReference type="EMBL" id="CP002339">
    <property type="protein sequence ID" value="AEF04196.1"/>
    <property type="molecule type" value="Genomic_DNA"/>
</dbReference>
<sequence length="255" mass="28970">MQNLHHLKEEMVDTGVVVIDDIVDTDTVSILRAELEAAIEEDSLVRDSVFDAGMVHNCMLRGEAMCSLIQNKKINDVIDALFTPYAIIYAYQSSSLYPGRGNYGSRIHVDCPRFIPNYITNLGAIIALNDFTQDNGGTYYLPGSHKSESLPDQSFFYENAKQLSCNRGALILFNGRLVHAAGVNRTDTARHALTINYCRPYMRQRFDFPRLISTEQLRQFNDIGKRRIGMDVRMPTSLDEFYLPADKRLYKPGQE</sequence>
<evidence type="ECO:0000313" key="3">
    <source>
        <dbReference type="Proteomes" id="UP000000683"/>
    </source>
</evidence>
<keyword evidence="2" id="KW-0560">Oxidoreductase</keyword>
<keyword evidence="2" id="KW-0223">Dioxygenase</keyword>
<keyword evidence="3" id="KW-1185">Reference proteome</keyword>
<name>F5ZE84_ALTNA</name>
<organism evidence="2 3">
    <name type="scientific">Alteromonas naphthalenivorans</name>
    <dbReference type="NCBI Taxonomy" id="715451"/>
    <lineage>
        <taxon>Bacteria</taxon>
        <taxon>Pseudomonadati</taxon>
        <taxon>Pseudomonadota</taxon>
        <taxon>Gammaproteobacteria</taxon>
        <taxon>Alteromonadales</taxon>
        <taxon>Alteromonadaceae</taxon>
        <taxon>Alteromonas/Salinimonas group</taxon>
        <taxon>Alteromonas</taxon>
    </lineage>
</organism>
<dbReference type="RefSeq" id="WP_013785126.1">
    <property type="nucleotide sequence ID" value="NC_015554.1"/>
</dbReference>
<dbReference type="PANTHER" id="PTHR20883:SF48">
    <property type="entry name" value="ECTOINE DIOXYGENASE"/>
    <property type="match status" value="1"/>
</dbReference>
<dbReference type="eggNOG" id="COG5285">
    <property type="taxonomic scope" value="Bacteria"/>
</dbReference>
<evidence type="ECO:0000313" key="2">
    <source>
        <dbReference type="EMBL" id="AEF04196.1"/>
    </source>
</evidence>
<protein>
    <submittedName>
        <fullName evidence="2">Phytanoyl-CoA dioxygenase</fullName>
    </submittedName>
</protein>
<dbReference type="SUPFAM" id="SSF51197">
    <property type="entry name" value="Clavaminate synthase-like"/>
    <property type="match status" value="1"/>
</dbReference>
<dbReference type="HOGENOM" id="CLU_047725_3_2_6"/>
<dbReference type="KEGG" id="alt:ambt_13390"/>
<dbReference type="Pfam" id="PF05721">
    <property type="entry name" value="PhyH"/>
    <property type="match status" value="1"/>
</dbReference>